<reference evidence="5 6" key="1">
    <citation type="submission" date="2019-12" db="EMBL/GenBank/DDBJ databases">
        <title>Rhizobium genotypes associated with high levels of biological nitrogen fixation by grain legumes in a temperate-maritime cropping system.</title>
        <authorList>
            <person name="Maluk M."/>
            <person name="Francesc Ferrando Molina F."/>
            <person name="Lopez Del Egido L."/>
            <person name="Lafos M."/>
            <person name="Langarica-Fuentes A."/>
            <person name="Gebre Yohannes G."/>
            <person name="Young M.W."/>
            <person name="Martin P."/>
            <person name="Gantlett R."/>
            <person name="Kenicer G."/>
            <person name="Hawes C."/>
            <person name="Begg G.S."/>
            <person name="Quilliam R.S."/>
            <person name="Squire G.R."/>
            <person name="Poole P.S."/>
            <person name="Young P.W."/>
            <person name="Iannetta P.M."/>
            <person name="James E.K."/>
        </authorList>
    </citation>
    <scope>NUCLEOTIDE SEQUENCE [LARGE SCALE GENOMIC DNA]</scope>
    <source>
        <strain evidence="5 6">JHI1118</strain>
    </source>
</reference>
<organism evidence="5 6">
    <name type="scientific">Rhizobium lusitanum</name>
    <dbReference type="NCBI Taxonomy" id="293958"/>
    <lineage>
        <taxon>Bacteria</taxon>
        <taxon>Pseudomonadati</taxon>
        <taxon>Pseudomonadota</taxon>
        <taxon>Alphaproteobacteria</taxon>
        <taxon>Hyphomicrobiales</taxon>
        <taxon>Rhizobiaceae</taxon>
        <taxon>Rhizobium/Agrobacterium group</taxon>
        <taxon>Rhizobium</taxon>
    </lineage>
</organism>
<evidence type="ECO:0000259" key="4">
    <source>
        <dbReference type="Pfam" id="PF13407"/>
    </source>
</evidence>
<accession>A0A6L9UA34</accession>
<name>A0A6L9UA34_9HYPH</name>
<feature type="chain" id="PRO_5026807980" evidence="3">
    <location>
        <begin position="36"/>
        <end position="384"/>
    </location>
</feature>
<dbReference type="Proteomes" id="UP000483035">
    <property type="component" value="Unassembled WGS sequence"/>
</dbReference>
<evidence type="ECO:0000313" key="5">
    <source>
        <dbReference type="EMBL" id="NEI72161.1"/>
    </source>
</evidence>
<dbReference type="InterPro" id="IPR028082">
    <property type="entry name" value="Peripla_BP_I"/>
</dbReference>
<feature type="domain" description="Periplasmic binding protein" evidence="4">
    <location>
        <begin position="76"/>
        <end position="338"/>
    </location>
</feature>
<evidence type="ECO:0000256" key="2">
    <source>
        <dbReference type="ARBA" id="ARBA00007639"/>
    </source>
</evidence>
<dbReference type="InterPro" id="IPR050555">
    <property type="entry name" value="Bact_Solute-Bind_Prot2"/>
</dbReference>
<dbReference type="SUPFAM" id="SSF53822">
    <property type="entry name" value="Periplasmic binding protein-like I"/>
    <property type="match status" value="1"/>
</dbReference>
<comment type="subcellular location">
    <subcellularLocation>
        <location evidence="1">Periplasm</location>
    </subcellularLocation>
</comment>
<sequence length="384" mass="40402">MKHESYKAGFPWKARGVFTVSSVLVMMSLAAPARADDTSLTGQAKQIVEKASAAFSEGSGASAVDVGQKLSGKSIFFISAGLSFEFSQEVLKGVQDASGELGMKVVTADGPDSSQASAAIDRAISRSASAIVLQGIDPYTVQASISDAGKAGIPVVSTAAIPAGPLPKDIADAGLSANVNISVVDAGKITAAYIAAKGEPDAEVALISCSTFRSDTVFAEEFTKELVRLCPGCQIIHKDSPLPQWQTTLPSLVRTLITVNPKITYVVPSVDSMVPSIKPAIIAVGAGDRVKIVTSNASLPDMQAIALKTDQEVANLGASNERMGWATVDQIARLLTGQPAIDNVEPQRLFTVDNIDGVDLTKPATTWYGFDFRSYYRKLWGMKS</sequence>
<dbReference type="InterPro" id="IPR025997">
    <property type="entry name" value="SBP_2_dom"/>
</dbReference>
<proteinExistence type="inferred from homology"/>
<comment type="caution">
    <text evidence="5">The sequence shown here is derived from an EMBL/GenBank/DDBJ whole genome shotgun (WGS) entry which is preliminary data.</text>
</comment>
<keyword evidence="3" id="KW-0732">Signal</keyword>
<dbReference type="EMBL" id="WUEY01000010">
    <property type="protein sequence ID" value="NEI72161.1"/>
    <property type="molecule type" value="Genomic_DNA"/>
</dbReference>
<evidence type="ECO:0000313" key="6">
    <source>
        <dbReference type="Proteomes" id="UP000483035"/>
    </source>
</evidence>
<dbReference type="PANTHER" id="PTHR30036">
    <property type="entry name" value="D-XYLOSE-BINDING PERIPLASMIC PROTEIN"/>
    <property type="match status" value="1"/>
</dbReference>
<dbReference type="GO" id="GO:0030246">
    <property type="term" value="F:carbohydrate binding"/>
    <property type="evidence" value="ECO:0007669"/>
    <property type="project" value="TreeGrafter"/>
</dbReference>
<dbReference type="AlphaFoldDB" id="A0A6L9UA34"/>
<protein>
    <submittedName>
        <fullName evidence="5">Substrate-binding domain-containing protein</fullName>
    </submittedName>
</protein>
<dbReference type="PANTHER" id="PTHR30036:SF7">
    <property type="entry name" value="ABC TRANSPORTER PERIPLASMIC-BINDING PROTEIN YPHF"/>
    <property type="match status" value="1"/>
</dbReference>
<comment type="similarity">
    <text evidence="2">Belongs to the bacterial solute-binding protein 2 family.</text>
</comment>
<dbReference type="Pfam" id="PF13407">
    <property type="entry name" value="Peripla_BP_4"/>
    <property type="match status" value="1"/>
</dbReference>
<dbReference type="GO" id="GO:0030288">
    <property type="term" value="C:outer membrane-bounded periplasmic space"/>
    <property type="evidence" value="ECO:0007669"/>
    <property type="project" value="TreeGrafter"/>
</dbReference>
<dbReference type="Gene3D" id="3.40.50.2300">
    <property type="match status" value="2"/>
</dbReference>
<feature type="signal peptide" evidence="3">
    <location>
        <begin position="1"/>
        <end position="35"/>
    </location>
</feature>
<dbReference type="RefSeq" id="WP_163989188.1">
    <property type="nucleotide sequence ID" value="NZ_WUEY01000010.1"/>
</dbReference>
<evidence type="ECO:0000256" key="3">
    <source>
        <dbReference type="SAM" id="SignalP"/>
    </source>
</evidence>
<evidence type="ECO:0000256" key="1">
    <source>
        <dbReference type="ARBA" id="ARBA00004418"/>
    </source>
</evidence>
<gene>
    <name evidence="5" type="ORF">GR212_21475</name>
</gene>